<organism evidence="2 3">
    <name type="scientific">Undibacter mobilis</name>
    <dbReference type="NCBI Taxonomy" id="2292256"/>
    <lineage>
        <taxon>Bacteria</taxon>
        <taxon>Pseudomonadati</taxon>
        <taxon>Pseudomonadota</taxon>
        <taxon>Alphaproteobacteria</taxon>
        <taxon>Hyphomicrobiales</taxon>
        <taxon>Nitrobacteraceae</taxon>
        <taxon>Undibacter</taxon>
    </lineage>
</organism>
<dbReference type="RefSeq" id="WP_115515507.1">
    <property type="nucleotide sequence ID" value="NZ_QRGO01000001.1"/>
</dbReference>
<evidence type="ECO:0000313" key="3">
    <source>
        <dbReference type="Proteomes" id="UP000263993"/>
    </source>
</evidence>
<feature type="region of interest" description="Disordered" evidence="1">
    <location>
        <begin position="39"/>
        <end position="67"/>
    </location>
</feature>
<dbReference type="Proteomes" id="UP000263993">
    <property type="component" value="Unassembled WGS sequence"/>
</dbReference>
<protein>
    <submittedName>
        <fullName evidence="2">Uncharacterized protein</fullName>
    </submittedName>
</protein>
<dbReference type="EMBL" id="QRGO01000001">
    <property type="protein sequence ID" value="RDV03483.1"/>
    <property type="molecule type" value="Genomic_DNA"/>
</dbReference>
<name>A0A371B7Q6_9BRAD</name>
<keyword evidence="3" id="KW-1185">Reference proteome</keyword>
<proteinExistence type="predicted"/>
<dbReference type="OrthoDB" id="9915936at2"/>
<evidence type="ECO:0000313" key="2">
    <source>
        <dbReference type="EMBL" id="RDV03483.1"/>
    </source>
</evidence>
<evidence type="ECO:0000256" key="1">
    <source>
        <dbReference type="SAM" id="MobiDB-lite"/>
    </source>
</evidence>
<comment type="caution">
    <text evidence="2">The sequence shown here is derived from an EMBL/GenBank/DDBJ whole genome shotgun (WGS) entry which is preliminary data.</text>
</comment>
<dbReference type="AlphaFoldDB" id="A0A371B7Q6"/>
<sequence>MIRIPIKNGDIDAALDKFKAAKKEQNQKFDEQVAAFFAPKGQDEPEQKKPAKAPSYQSILTRSRRMG</sequence>
<gene>
    <name evidence="2" type="ORF">DXH78_02070</name>
</gene>
<reference evidence="3" key="1">
    <citation type="submission" date="2018-08" db="EMBL/GenBank/DDBJ databases">
        <authorList>
            <person name="Kim S.-J."/>
            <person name="Jung G.-Y."/>
        </authorList>
    </citation>
    <scope>NUCLEOTIDE SEQUENCE [LARGE SCALE GENOMIC DNA]</scope>
    <source>
        <strain evidence="3">GY_H</strain>
    </source>
</reference>
<accession>A0A371B7Q6</accession>